<keyword evidence="14" id="KW-1185">Reference proteome</keyword>
<comment type="caution">
    <text evidence="13">The sequence shown here is derived from an EMBL/GenBank/DDBJ whole genome shotgun (WGS) entry which is preliminary data.</text>
</comment>
<dbReference type="PROSITE" id="PS00162">
    <property type="entry name" value="ALPHA_CA_1"/>
    <property type="match status" value="1"/>
</dbReference>
<comment type="similarity">
    <text evidence="3 10">Belongs to the alpha-carbonic anhydrase family.</text>
</comment>
<dbReference type="SMART" id="SM01057">
    <property type="entry name" value="Carb_anhydrase"/>
    <property type="match status" value="1"/>
</dbReference>
<evidence type="ECO:0000256" key="2">
    <source>
        <dbReference type="ARBA" id="ARBA00002904"/>
    </source>
</evidence>
<feature type="domain" description="Cadherin" evidence="11">
    <location>
        <begin position="269"/>
        <end position="360"/>
    </location>
</feature>
<evidence type="ECO:0000313" key="13">
    <source>
        <dbReference type="EMBL" id="MET1255701.1"/>
    </source>
</evidence>
<sequence>MKFKLVATLATTLIYSMSTQVSSATWGYDGQTGDVVKPADWGTINAACNGSAQSPINIVTADVVASNKYITPHYNGDDVSVENNGHTVNTYVNRYAEFEHSLYRLDQFHFHVGSEHTIDGQRFPLEVHFVNKKFDHGTLVDASVIGIMIQEGATNQQLANIFSNLPDGHEAGAKLASNLTNLLPANRAAYNYRGSLTTPGCNEIVNWFVMATPITMSAEQIDAFKDLFKNADGTRYDTYRPVQPLNGRVISHAVVDVEPVSNNHAPEFAQASYQSSVDEGDNFSRIINATDADGDTLTYSMNGAPAWLSINAQTGEISGSASAVGQFNMTIQATDPDGASGSAEFTLTVNEVSGGLEPIDSNISNISVTRNQWQRYNIDLAEGYSKIIVTISGGNGDADLYVRYGAQSTTSAYDCRPYLNGNNETCTFNNPQAGVWYIDLRGYDDSTGINLRFQAIP</sequence>
<dbReference type="EC" id="4.2.1.1" evidence="4 10"/>
<evidence type="ECO:0000256" key="9">
    <source>
        <dbReference type="ARBA" id="ARBA00048348"/>
    </source>
</evidence>
<evidence type="ECO:0000313" key="14">
    <source>
        <dbReference type="Proteomes" id="UP001548189"/>
    </source>
</evidence>
<evidence type="ECO:0000259" key="11">
    <source>
        <dbReference type="PROSITE" id="PS50268"/>
    </source>
</evidence>
<dbReference type="Gene3D" id="3.10.200.10">
    <property type="entry name" value="Alpha carbonic anhydrase"/>
    <property type="match status" value="1"/>
</dbReference>
<dbReference type="InterPro" id="IPR001148">
    <property type="entry name" value="CA_dom"/>
</dbReference>
<dbReference type="CDD" id="cd03124">
    <property type="entry name" value="alpha_CA_prokaryotic_like"/>
    <property type="match status" value="1"/>
</dbReference>
<dbReference type="InterPro" id="IPR018338">
    <property type="entry name" value="Carbonic_anhydrase_a-class_CS"/>
</dbReference>
<comment type="catalytic activity">
    <reaction evidence="9 10">
        <text>hydrogencarbonate + H(+) = CO2 + H2O</text>
        <dbReference type="Rhea" id="RHEA:10748"/>
        <dbReference type="ChEBI" id="CHEBI:15377"/>
        <dbReference type="ChEBI" id="CHEBI:15378"/>
        <dbReference type="ChEBI" id="CHEBI:16526"/>
        <dbReference type="ChEBI" id="CHEBI:17544"/>
        <dbReference type="EC" id="4.2.1.1"/>
    </reaction>
</comment>
<dbReference type="InterPro" id="IPR036398">
    <property type="entry name" value="CA_dom_sf"/>
</dbReference>
<keyword evidence="7 10" id="KW-0862">Zinc</keyword>
<dbReference type="Pfam" id="PF00194">
    <property type="entry name" value="Carb_anhydrase"/>
    <property type="match status" value="1"/>
</dbReference>
<dbReference type="InterPro" id="IPR041891">
    <property type="entry name" value="Alpha_CA_prokaryot-like"/>
</dbReference>
<keyword evidence="6 10" id="KW-0479">Metal-binding</keyword>
<dbReference type="PANTHER" id="PTHR18952">
    <property type="entry name" value="CARBONIC ANHYDRASE"/>
    <property type="match status" value="1"/>
</dbReference>
<gene>
    <name evidence="13" type="ORF">ABVT43_11240</name>
</gene>
<evidence type="ECO:0000256" key="4">
    <source>
        <dbReference type="ARBA" id="ARBA00012925"/>
    </source>
</evidence>
<dbReference type="PROSITE" id="PS51144">
    <property type="entry name" value="ALPHA_CA_2"/>
    <property type="match status" value="1"/>
</dbReference>
<dbReference type="SUPFAM" id="SSF49313">
    <property type="entry name" value="Cadherin-like"/>
    <property type="match status" value="1"/>
</dbReference>
<dbReference type="InterPro" id="IPR002126">
    <property type="entry name" value="Cadherin-like_dom"/>
</dbReference>
<dbReference type="PROSITE" id="PS50268">
    <property type="entry name" value="CADHERIN_2"/>
    <property type="match status" value="1"/>
</dbReference>
<protein>
    <recommendedName>
        <fullName evidence="5 10">Carbonic anhydrase</fullName>
        <ecNumber evidence="4 10">4.2.1.1</ecNumber>
    </recommendedName>
</protein>
<dbReference type="PANTHER" id="PTHR18952:SF265">
    <property type="entry name" value="CARBONIC ANHYDRASE"/>
    <property type="match status" value="1"/>
</dbReference>
<dbReference type="Gene3D" id="2.60.40.10">
    <property type="entry name" value="Immunoglobulins"/>
    <property type="match status" value="1"/>
</dbReference>
<evidence type="ECO:0000256" key="1">
    <source>
        <dbReference type="ARBA" id="ARBA00001947"/>
    </source>
</evidence>
<dbReference type="Proteomes" id="UP001548189">
    <property type="component" value="Unassembled WGS sequence"/>
</dbReference>
<dbReference type="Pfam" id="PF05345">
    <property type="entry name" value="He_PIG"/>
    <property type="match status" value="1"/>
</dbReference>
<dbReference type="CDD" id="cd11304">
    <property type="entry name" value="Cadherin_repeat"/>
    <property type="match status" value="1"/>
</dbReference>
<feature type="signal peptide" evidence="10">
    <location>
        <begin position="1"/>
        <end position="23"/>
    </location>
</feature>
<evidence type="ECO:0000259" key="12">
    <source>
        <dbReference type="PROSITE" id="PS51144"/>
    </source>
</evidence>
<dbReference type="InterPro" id="IPR006644">
    <property type="entry name" value="Cadg"/>
</dbReference>
<evidence type="ECO:0000256" key="8">
    <source>
        <dbReference type="ARBA" id="ARBA00023239"/>
    </source>
</evidence>
<proteinExistence type="inferred from homology"/>
<dbReference type="SMART" id="SM00736">
    <property type="entry name" value="CADG"/>
    <property type="match status" value="1"/>
</dbReference>
<dbReference type="EMBL" id="JBEVCJ010000012">
    <property type="protein sequence ID" value="MET1255701.1"/>
    <property type="molecule type" value="Genomic_DNA"/>
</dbReference>
<evidence type="ECO:0000256" key="10">
    <source>
        <dbReference type="RuleBase" id="RU367011"/>
    </source>
</evidence>
<dbReference type="SMART" id="SM00112">
    <property type="entry name" value="CA"/>
    <property type="match status" value="1"/>
</dbReference>
<evidence type="ECO:0000256" key="3">
    <source>
        <dbReference type="ARBA" id="ARBA00010718"/>
    </source>
</evidence>
<evidence type="ECO:0000256" key="6">
    <source>
        <dbReference type="ARBA" id="ARBA00022723"/>
    </source>
</evidence>
<keyword evidence="10" id="KW-0732">Signal</keyword>
<reference evidence="13 14" key="1">
    <citation type="submission" date="2024-06" db="EMBL/GenBank/DDBJ databases">
        <authorList>
            <person name="Li F."/>
        </authorList>
    </citation>
    <scope>NUCLEOTIDE SEQUENCE [LARGE SCALE GENOMIC DNA]</scope>
    <source>
        <strain evidence="13 14">GXAS 311</strain>
    </source>
</reference>
<dbReference type="Gene3D" id="2.60.120.380">
    <property type="match status" value="1"/>
</dbReference>
<comment type="function">
    <text evidence="2 10">Reversible hydration of carbon dioxide.</text>
</comment>
<accession>A0ABV2BUW0</accession>
<organism evidence="13 14">
    <name type="scientific">Aliikangiella maris</name>
    <dbReference type="NCBI Taxonomy" id="3162458"/>
    <lineage>
        <taxon>Bacteria</taxon>
        <taxon>Pseudomonadati</taxon>
        <taxon>Pseudomonadota</taxon>
        <taxon>Gammaproteobacteria</taxon>
        <taxon>Oceanospirillales</taxon>
        <taxon>Pleioneaceae</taxon>
        <taxon>Aliikangiella</taxon>
    </lineage>
</organism>
<comment type="cofactor">
    <cofactor evidence="1 10">
        <name>Zn(2+)</name>
        <dbReference type="ChEBI" id="CHEBI:29105"/>
    </cofactor>
</comment>
<dbReference type="InterPro" id="IPR023561">
    <property type="entry name" value="Carbonic_anhydrase_a-class"/>
</dbReference>
<name>A0ABV2BUW0_9GAMM</name>
<dbReference type="SUPFAM" id="SSF51069">
    <property type="entry name" value="Carbonic anhydrase"/>
    <property type="match status" value="1"/>
</dbReference>
<evidence type="ECO:0000256" key="5">
    <source>
        <dbReference type="ARBA" id="ARBA00014628"/>
    </source>
</evidence>
<dbReference type="InterPro" id="IPR007280">
    <property type="entry name" value="Peptidase_C_arc/bac"/>
</dbReference>
<feature type="domain" description="Alpha-carbonic anhydrase" evidence="12">
    <location>
        <begin position="24"/>
        <end position="254"/>
    </location>
</feature>
<dbReference type="InterPro" id="IPR013783">
    <property type="entry name" value="Ig-like_fold"/>
</dbReference>
<feature type="chain" id="PRO_5045012039" description="Carbonic anhydrase" evidence="10">
    <location>
        <begin position="24"/>
        <end position="457"/>
    </location>
</feature>
<keyword evidence="8 10" id="KW-0456">Lyase</keyword>
<evidence type="ECO:0000256" key="7">
    <source>
        <dbReference type="ARBA" id="ARBA00022833"/>
    </source>
</evidence>
<dbReference type="InterPro" id="IPR015919">
    <property type="entry name" value="Cadherin-like_sf"/>
</dbReference>
<dbReference type="RefSeq" id="WP_353896285.1">
    <property type="nucleotide sequence ID" value="NZ_JBEVCJ010000012.1"/>
</dbReference>
<dbReference type="Pfam" id="PF04151">
    <property type="entry name" value="PPC"/>
    <property type="match status" value="1"/>
</dbReference>